<organism evidence="1 2">
    <name type="scientific">Cyclobacterium jeungdonense</name>
    <dbReference type="NCBI Taxonomy" id="708087"/>
    <lineage>
        <taxon>Bacteria</taxon>
        <taxon>Pseudomonadati</taxon>
        <taxon>Bacteroidota</taxon>
        <taxon>Cytophagia</taxon>
        <taxon>Cytophagales</taxon>
        <taxon>Cyclobacteriaceae</taxon>
        <taxon>Cyclobacterium</taxon>
    </lineage>
</organism>
<comment type="caution">
    <text evidence="1">The sequence shown here is derived from an EMBL/GenBank/DDBJ whole genome shotgun (WGS) entry which is preliminary data.</text>
</comment>
<protein>
    <submittedName>
        <fullName evidence="1">Uncharacterized protein</fullName>
    </submittedName>
</protein>
<proteinExistence type="predicted"/>
<evidence type="ECO:0000313" key="1">
    <source>
        <dbReference type="EMBL" id="MDN3689170.1"/>
    </source>
</evidence>
<sequence>MTTLKLDLVITKENNTFKGSLTYNDNPLTQSAPSIPGLETQLKKLLWEFESLNPGTVEFNHYYDCPTFFEAFKVFDLKELAILTEIDAEKMKAFASGSNKPSPEEAEKIEKGLQELASRLMKTSLMLS</sequence>
<accession>A0ABT8C8R6</accession>
<name>A0ABT8C8R6_9BACT</name>
<gene>
    <name evidence="1" type="ORF">QWZ15_15130</name>
</gene>
<dbReference type="EMBL" id="JAUFQS010000019">
    <property type="protein sequence ID" value="MDN3689170.1"/>
    <property type="molecule type" value="Genomic_DNA"/>
</dbReference>
<keyword evidence="2" id="KW-1185">Reference proteome</keyword>
<reference evidence="2" key="1">
    <citation type="journal article" date="2019" name="Int. J. Syst. Evol. Microbiol.">
        <title>The Global Catalogue of Microorganisms (GCM) 10K type strain sequencing project: providing services to taxonomists for standard genome sequencing and annotation.</title>
        <authorList>
            <consortium name="The Broad Institute Genomics Platform"/>
            <consortium name="The Broad Institute Genome Sequencing Center for Infectious Disease"/>
            <person name="Wu L."/>
            <person name="Ma J."/>
        </authorList>
    </citation>
    <scope>NUCLEOTIDE SEQUENCE [LARGE SCALE GENOMIC DNA]</scope>
    <source>
        <strain evidence="2">CECT 7706</strain>
    </source>
</reference>
<dbReference type="Proteomes" id="UP001236663">
    <property type="component" value="Unassembled WGS sequence"/>
</dbReference>
<evidence type="ECO:0000313" key="2">
    <source>
        <dbReference type="Proteomes" id="UP001236663"/>
    </source>
</evidence>
<dbReference type="RefSeq" id="WP_163387014.1">
    <property type="nucleotide sequence ID" value="NZ_JAUFQS010000019.1"/>
</dbReference>